<evidence type="ECO:0000313" key="3">
    <source>
        <dbReference type="Proteomes" id="UP000504634"/>
    </source>
</evidence>
<dbReference type="AlphaFoldDB" id="A0A6J2T9G3"/>
<dbReference type="SUPFAM" id="SSF89733">
    <property type="entry name" value="L-sulfolactate dehydrogenase-like"/>
    <property type="match status" value="1"/>
</dbReference>
<proteinExistence type="inferred from homology"/>
<dbReference type="Gene3D" id="3.30.1370.60">
    <property type="entry name" value="Hypothetical oxidoreductase yiak, domain 2"/>
    <property type="match status" value="1"/>
</dbReference>
<evidence type="ECO:0000256" key="2">
    <source>
        <dbReference type="ARBA" id="ARBA00023002"/>
    </source>
</evidence>
<dbReference type="InterPro" id="IPR043143">
    <property type="entry name" value="Mal/L-sulf/L-lact_DH-like_NADP"/>
</dbReference>
<name>A0A6J2T9G3_DROLE</name>
<dbReference type="Pfam" id="PF02615">
    <property type="entry name" value="Ldh_2"/>
    <property type="match status" value="1"/>
</dbReference>
<dbReference type="Proteomes" id="UP000504634">
    <property type="component" value="Unplaced"/>
</dbReference>
<dbReference type="InterPro" id="IPR003767">
    <property type="entry name" value="Malate/L-lactate_DH-like"/>
</dbReference>
<evidence type="ECO:0000313" key="4">
    <source>
        <dbReference type="RefSeq" id="XP_030372659.1"/>
    </source>
</evidence>
<dbReference type="RefSeq" id="XP_030372659.1">
    <property type="nucleotide sequence ID" value="XM_030516799.1"/>
</dbReference>
<dbReference type="OrthoDB" id="7881616at2759"/>
<keyword evidence="3" id="KW-1185">Reference proteome</keyword>
<gene>
    <name evidence="4" type="primary">LOC115622748</name>
</gene>
<comment type="similarity">
    <text evidence="1">Belongs to the LDH2/MDH2 oxidoreductase family.</text>
</comment>
<dbReference type="Gene3D" id="1.10.1530.10">
    <property type="match status" value="1"/>
</dbReference>
<dbReference type="PANTHER" id="PTHR11091:SF0">
    <property type="entry name" value="MALATE DEHYDROGENASE"/>
    <property type="match status" value="1"/>
</dbReference>
<dbReference type="PANTHER" id="PTHR11091">
    <property type="entry name" value="OXIDOREDUCTASE-RELATED"/>
    <property type="match status" value="1"/>
</dbReference>
<sequence length="394" mass="43572">MFTLGRRFPLSNVQNIRNIFTWFSRKFPVEAPQTTLVFVEEVRRFIQECVCRVGVSQKKSRSIADFLLAADYRGVNGSGLNRLEMYLNDIHKRNVNIEAEPSVIKETASFAHVNGNSALGVTVGNFCIDLAVEKARNAGIGLVVAKQSHHFGMAAWYVSRAMAHGYIGLVLSNGPPQLMSPGVQTSSLGANCIAFGAKGLHTHFLLDIAMSVKDIGAIEWAYLLGEGIPDSWAADKRGLPTSVADVAICAQRLFPAGEHKGYCMAAMIDLLCGVMSGAGYSTHIPSSWSDSKSTNSNLGQIYIAIDPQFFLPDFEERLEDFNQTIKYSCPIDELDPVKIPGDIEKQHMQYVRDLRALPYPNALLMKYQVIADLLCVKPIQVAFNYPEKTKHYSE</sequence>
<evidence type="ECO:0000256" key="1">
    <source>
        <dbReference type="ARBA" id="ARBA00006056"/>
    </source>
</evidence>
<protein>
    <submittedName>
        <fullName evidence="4">Uncharacterized protein LOC115622748</fullName>
    </submittedName>
</protein>
<dbReference type="InterPro" id="IPR036111">
    <property type="entry name" value="Mal/L-sulfo/L-lacto_DH-like_sf"/>
</dbReference>
<reference evidence="4" key="1">
    <citation type="submission" date="2025-08" db="UniProtKB">
        <authorList>
            <consortium name="RefSeq"/>
        </authorList>
    </citation>
    <scope>IDENTIFICATION</scope>
    <source>
        <strain evidence="4">11010-0011.00</strain>
        <tissue evidence="4">Whole body</tissue>
    </source>
</reference>
<dbReference type="InterPro" id="IPR043144">
    <property type="entry name" value="Mal/L-sulf/L-lact_DH-like_ah"/>
</dbReference>
<keyword evidence="2" id="KW-0560">Oxidoreductase</keyword>
<accession>A0A6J2T9G3</accession>
<dbReference type="GO" id="GO:0016491">
    <property type="term" value="F:oxidoreductase activity"/>
    <property type="evidence" value="ECO:0007669"/>
    <property type="project" value="UniProtKB-KW"/>
</dbReference>
<organism evidence="3 4">
    <name type="scientific">Drosophila lebanonensis</name>
    <name type="common">Fruit fly</name>
    <name type="synonym">Scaptodrosophila lebanonensis</name>
    <dbReference type="NCBI Taxonomy" id="7225"/>
    <lineage>
        <taxon>Eukaryota</taxon>
        <taxon>Metazoa</taxon>
        <taxon>Ecdysozoa</taxon>
        <taxon>Arthropoda</taxon>
        <taxon>Hexapoda</taxon>
        <taxon>Insecta</taxon>
        <taxon>Pterygota</taxon>
        <taxon>Neoptera</taxon>
        <taxon>Endopterygota</taxon>
        <taxon>Diptera</taxon>
        <taxon>Brachycera</taxon>
        <taxon>Muscomorpha</taxon>
        <taxon>Ephydroidea</taxon>
        <taxon>Drosophilidae</taxon>
        <taxon>Scaptodrosophila</taxon>
    </lineage>
</organism>
<dbReference type="GeneID" id="115622748"/>